<dbReference type="InterPro" id="IPR038050">
    <property type="entry name" value="Neuro_actylchol_rec"/>
</dbReference>
<dbReference type="InterPro" id="IPR036719">
    <property type="entry name" value="Neuro-gated_channel_TM_sf"/>
</dbReference>
<keyword evidence="1" id="KW-0812">Transmembrane</keyword>
<accession>A0AAV9STH6</accession>
<evidence type="ECO:0000256" key="1">
    <source>
        <dbReference type="SAM" id="Phobius"/>
    </source>
</evidence>
<dbReference type="SUPFAM" id="SSF90112">
    <property type="entry name" value="Neurotransmitter-gated ion-channel transmembrane pore"/>
    <property type="match status" value="1"/>
</dbReference>
<reference evidence="3 4" key="1">
    <citation type="submission" date="2021-06" db="EMBL/GenBank/DDBJ databases">
        <authorList>
            <person name="Palmer J.M."/>
        </authorList>
    </citation>
    <scope>NUCLEOTIDE SEQUENCE [LARGE SCALE GENOMIC DNA]</scope>
    <source>
        <strain evidence="3 4">MEX-2019</strain>
        <tissue evidence="3">Muscle</tissue>
    </source>
</reference>
<dbReference type="GO" id="GO:0016020">
    <property type="term" value="C:membrane"/>
    <property type="evidence" value="ECO:0007669"/>
    <property type="project" value="InterPro"/>
</dbReference>
<gene>
    <name evidence="3" type="ORF">CRENBAI_002466</name>
</gene>
<organism evidence="3 4">
    <name type="scientific">Crenichthys baileyi</name>
    <name type="common">White River springfish</name>
    <dbReference type="NCBI Taxonomy" id="28760"/>
    <lineage>
        <taxon>Eukaryota</taxon>
        <taxon>Metazoa</taxon>
        <taxon>Chordata</taxon>
        <taxon>Craniata</taxon>
        <taxon>Vertebrata</taxon>
        <taxon>Euteleostomi</taxon>
        <taxon>Actinopterygii</taxon>
        <taxon>Neopterygii</taxon>
        <taxon>Teleostei</taxon>
        <taxon>Neoteleostei</taxon>
        <taxon>Acanthomorphata</taxon>
        <taxon>Ovalentaria</taxon>
        <taxon>Atherinomorphae</taxon>
        <taxon>Cyprinodontiformes</taxon>
        <taxon>Goodeidae</taxon>
        <taxon>Crenichthys</taxon>
    </lineage>
</organism>
<proteinExistence type="predicted"/>
<dbReference type="AlphaFoldDB" id="A0AAV9STH6"/>
<keyword evidence="4" id="KW-1185">Reference proteome</keyword>
<dbReference type="Pfam" id="PF02932">
    <property type="entry name" value="Neur_chan_memb"/>
    <property type="match status" value="1"/>
</dbReference>
<dbReference type="EMBL" id="JAHHUM010000002">
    <property type="protein sequence ID" value="KAK5624160.1"/>
    <property type="molecule type" value="Genomic_DNA"/>
</dbReference>
<dbReference type="InterPro" id="IPR006029">
    <property type="entry name" value="Neurotrans-gated_channel_TM"/>
</dbReference>
<protein>
    <recommendedName>
        <fullName evidence="2">Neurotransmitter-gated ion-channel transmembrane domain-containing protein</fullName>
    </recommendedName>
</protein>
<keyword evidence="1" id="KW-0472">Membrane</keyword>
<dbReference type="Proteomes" id="UP001311232">
    <property type="component" value="Unassembled WGS sequence"/>
</dbReference>
<evidence type="ECO:0000313" key="3">
    <source>
        <dbReference type="EMBL" id="KAK5624160.1"/>
    </source>
</evidence>
<comment type="caution">
    <text evidence="3">The sequence shown here is derived from an EMBL/GenBank/DDBJ whole genome shotgun (WGS) entry which is preliminary data.</text>
</comment>
<feature type="transmembrane region" description="Helical" evidence="1">
    <location>
        <begin position="125"/>
        <end position="147"/>
    </location>
</feature>
<keyword evidence="1" id="KW-1133">Transmembrane helix</keyword>
<dbReference type="Gene3D" id="1.20.58.390">
    <property type="entry name" value="Neurotransmitter-gated ion-channel transmembrane domain"/>
    <property type="match status" value="1"/>
</dbReference>
<evidence type="ECO:0000313" key="4">
    <source>
        <dbReference type="Proteomes" id="UP001311232"/>
    </source>
</evidence>
<sequence>MVPRFLGMSPLVDDSEVTAEVNGLKERRPHSFFPCPKGEEYVLKQPRSEMMFDKQRERHGLTRSIVNNIDVSSTANLYKSLAQAAPEIKQCVDACNFIAESKRQQNDIGSEIESWVLIGKMIDKVCFWAAILLFIIGTVGIFLTGHFNQAPELPFPGENKKYAPNS</sequence>
<evidence type="ECO:0000259" key="2">
    <source>
        <dbReference type="Pfam" id="PF02932"/>
    </source>
</evidence>
<feature type="domain" description="Neurotransmitter-gated ion-channel transmembrane" evidence="2">
    <location>
        <begin position="3"/>
        <end position="142"/>
    </location>
</feature>
<name>A0AAV9STH6_9TELE</name>
<dbReference type="GO" id="GO:0006811">
    <property type="term" value="P:monoatomic ion transport"/>
    <property type="evidence" value="ECO:0007669"/>
    <property type="project" value="InterPro"/>
</dbReference>
<dbReference type="FunFam" id="1.20.58.390:FF:000079">
    <property type="entry name" value="Cholinergic receptor, nicotinic, epsilon"/>
    <property type="match status" value="1"/>
</dbReference>